<reference evidence="3 4" key="1">
    <citation type="journal article" date="2024" name="G3 (Bethesda)">
        <title>Genome assembly of Hibiscus sabdariffa L. provides insights into metabolisms of medicinal natural products.</title>
        <authorList>
            <person name="Kim T."/>
        </authorList>
    </citation>
    <scope>NUCLEOTIDE SEQUENCE [LARGE SCALE GENOMIC DNA]</scope>
    <source>
        <strain evidence="3">TK-2024</strain>
        <tissue evidence="3">Old leaves</tissue>
    </source>
</reference>
<gene>
    <name evidence="3" type="ORF">V6N11_030218</name>
</gene>
<sequence>MKLALVTFLLVSLVLGSFFFEESMAGFCGYKCKARCSKAEFKERAAAGLIVADHDDSERFLPHNDMRVTNAIIVSSYLFAVAKGQSTQQGWGGSTPCAVLAWMHNHHHHHFDSFKSMYCVQDNNIQLTLPESDVATMSCKAPERTAVISEAKPTQQVGEEKRKETRYAQGIIDE</sequence>
<keyword evidence="2" id="KW-0732">Signal</keyword>
<organism evidence="3 4">
    <name type="scientific">Hibiscus sabdariffa</name>
    <name type="common">roselle</name>
    <dbReference type="NCBI Taxonomy" id="183260"/>
    <lineage>
        <taxon>Eukaryota</taxon>
        <taxon>Viridiplantae</taxon>
        <taxon>Streptophyta</taxon>
        <taxon>Embryophyta</taxon>
        <taxon>Tracheophyta</taxon>
        <taxon>Spermatophyta</taxon>
        <taxon>Magnoliopsida</taxon>
        <taxon>eudicotyledons</taxon>
        <taxon>Gunneridae</taxon>
        <taxon>Pentapetalae</taxon>
        <taxon>rosids</taxon>
        <taxon>malvids</taxon>
        <taxon>Malvales</taxon>
        <taxon>Malvaceae</taxon>
        <taxon>Malvoideae</taxon>
        <taxon>Hibiscus</taxon>
    </lineage>
</organism>
<feature type="signal peptide" evidence="2">
    <location>
        <begin position="1"/>
        <end position="16"/>
    </location>
</feature>
<evidence type="ECO:0000256" key="1">
    <source>
        <dbReference type="SAM" id="MobiDB-lite"/>
    </source>
</evidence>
<evidence type="ECO:0000313" key="4">
    <source>
        <dbReference type="Proteomes" id="UP001396334"/>
    </source>
</evidence>
<dbReference type="EMBL" id="JBBPBN010000057">
    <property type="protein sequence ID" value="KAK8988844.1"/>
    <property type="molecule type" value="Genomic_DNA"/>
</dbReference>
<name>A0ABR2PK85_9ROSI</name>
<dbReference type="Proteomes" id="UP001396334">
    <property type="component" value="Unassembled WGS sequence"/>
</dbReference>
<keyword evidence="4" id="KW-1185">Reference proteome</keyword>
<accession>A0ABR2PK85</accession>
<protein>
    <submittedName>
        <fullName evidence="3">Uncharacterized protein</fullName>
    </submittedName>
</protein>
<comment type="caution">
    <text evidence="3">The sequence shown here is derived from an EMBL/GenBank/DDBJ whole genome shotgun (WGS) entry which is preliminary data.</text>
</comment>
<evidence type="ECO:0000313" key="3">
    <source>
        <dbReference type="EMBL" id="KAK8988844.1"/>
    </source>
</evidence>
<proteinExistence type="predicted"/>
<feature type="region of interest" description="Disordered" evidence="1">
    <location>
        <begin position="154"/>
        <end position="174"/>
    </location>
</feature>
<evidence type="ECO:0000256" key="2">
    <source>
        <dbReference type="SAM" id="SignalP"/>
    </source>
</evidence>
<feature type="chain" id="PRO_5045438456" evidence="2">
    <location>
        <begin position="17"/>
        <end position="174"/>
    </location>
</feature>